<organism evidence="1">
    <name type="scientific">Arundo donax</name>
    <name type="common">Giant reed</name>
    <name type="synonym">Donax arundinaceus</name>
    <dbReference type="NCBI Taxonomy" id="35708"/>
    <lineage>
        <taxon>Eukaryota</taxon>
        <taxon>Viridiplantae</taxon>
        <taxon>Streptophyta</taxon>
        <taxon>Embryophyta</taxon>
        <taxon>Tracheophyta</taxon>
        <taxon>Spermatophyta</taxon>
        <taxon>Magnoliopsida</taxon>
        <taxon>Liliopsida</taxon>
        <taxon>Poales</taxon>
        <taxon>Poaceae</taxon>
        <taxon>PACMAD clade</taxon>
        <taxon>Arundinoideae</taxon>
        <taxon>Arundineae</taxon>
        <taxon>Arundo</taxon>
    </lineage>
</organism>
<protein>
    <submittedName>
        <fullName evidence="1">Uncharacterized protein</fullName>
    </submittedName>
</protein>
<accession>A0A0A9CDU8</accession>
<dbReference type="AlphaFoldDB" id="A0A0A9CDU8"/>
<proteinExistence type="predicted"/>
<evidence type="ECO:0000313" key="1">
    <source>
        <dbReference type="EMBL" id="JAD72593.1"/>
    </source>
</evidence>
<dbReference type="EMBL" id="GBRH01225302">
    <property type="protein sequence ID" value="JAD72593.1"/>
    <property type="molecule type" value="Transcribed_RNA"/>
</dbReference>
<sequence>MLFVLLKTHISRVLDYCQLVDFTRHRNTEFILLYVSDILGFFLLEKGSPAFIESIKVHLLL</sequence>
<name>A0A0A9CDU8_ARUDO</name>
<reference evidence="1" key="1">
    <citation type="submission" date="2014-09" db="EMBL/GenBank/DDBJ databases">
        <authorList>
            <person name="Magalhaes I.L.F."/>
            <person name="Oliveira U."/>
            <person name="Santos F.R."/>
            <person name="Vidigal T.H.D.A."/>
            <person name="Brescovit A.D."/>
            <person name="Santos A.J."/>
        </authorList>
    </citation>
    <scope>NUCLEOTIDE SEQUENCE</scope>
    <source>
        <tissue evidence="1">Shoot tissue taken approximately 20 cm above the soil surface</tissue>
    </source>
</reference>
<reference evidence="1" key="2">
    <citation type="journal article" date="2015" name="Data Brief">
        <title>Shoot transcriptome of the giant reed, Arundo donax.</title>
        <authorList>
            <person name="Barrero R.A."/>
            <person name="Guerrero F.D."/>
            <person name="Moolhuijzen P."/>
            <person name="Goolsby J.A."/>
            <person name="Tidwell J."/>
            <person name="Bellgard S.E."/>
            <person name="Bellgard M.I."/>
        </authorList>
    </citation>
    <scope>NUCLEOTIDE SEQUENCE</scope>
    <source>
        <tissue evidence="1">Shoot tissue taken approximately 20 cm above the soil surface</tissue>
    </source>
</reference>